<dbReference type="Pfam" id="PF19062">
    <property type="entry name" value="DUF5758"/>
    <property type="match status" value="1"/>
</dbReference>
<reference evidence="1" key="1">
    <citation type="submission" date="2009-02" db="EMBL/GenBank/DDBJ databases">
        <authorList>
            <person name="Fulton L."/>
            <person name="Clifton S."/>
            <person name="Fulton B."/>
            <person name="Xu J."/>
            <person name="Minx P."/>
            <person name="Pepin K.H."/>
            <person name="Johnson M."/>
            <person name="Bhonagiri V."/>
            <person name="Nash W.E."/>
            <person name="Mardis E.R."/>
            <person name="Wilson R.K."/>
        </authorList>
    </citation>
    <scope>NUCLEOTIDE SEQUENCE [LARGE SCALE GENOMIC DNA]</scope>
    <source>
        <strain evidence="1">DSM 15053</strain>
    </source>
</reference>
<dbReference type="EMBL" id="ABYI02000034">
    <property type="protein sequence ID" value="EEG73047.1"/>
    <property type="molecule type" value="Genomic_DNA"/>
</dbReference>
<dbReference type="SUPFAM" id="SSF141571">
    <property type="entry name" value="Pentapeptide repeat-like"/>
    <property type="match status" value="1"/>
</dbReference>
<protein>
    <submittedName>
        <fullName evidence="1">Pentapeptide repeat protein</fullName>
    </submittedName>
</protein>
<dbReference type="PANTHER" id="PTHR14136">
    <property type="entry name" value="BTB_POZ DOMAIN-CONTAINING PROTEIN KCTD9"/>
    <property type="match status" value="1"/>
</dbReference>
<dbReference type="eggNOG" id="COG1357">
    <property type="taxonomic scope" value="Bacteria"/>
</dbReference>
<dbReference type="InterPro" id="IPR001646">
    <property type="entry name" value="5peptide_repeat"/>
</dbReference>
<organism evidence="1 2">
    <name type="scientific">[Clostridium] hylemonae DSM 15053</name>
    <dbReference type="NCBI Taxonomy" id="553973"/>
    <lineage>
        <taxon>Bacteria</taxon>
        <taxon>Bacillati</taxon>
        <taxon>Bacillota</taxon>
        <taxon>Clostridia</taxon>
        <taxon>Lachnospirales</taxon>
        <taxon>Lachnospiraceae</taxon>
    </lineage>
</organism>
<gene>
    <name evidence="1" type="ORF">CLOHYLEM_07070</name>
</gene>
<dbReference type="PANTHER" id="PTHR14136:SF17">
    <property type="entry name" value="BTB_POZ DOMAIN-CONTAINING PROTEIN KCTD9"/>
    <property type="match status" value="1"/>
</dbReference>
<comment type="caution">
    <text evidence="1">The sequence shown here is derived from an EMBL/GenBank/DDBJ whole genome shotgun (WGS) entry which is preliminary data.</text>
</comment>
<dbReference type="Proteomes" id="UP000004893">
    <property type="component" value="Unassembled WGS sequence"/>
</dbReference>
<sequence>MNEAEGGFMYLASQRRTEGENMLRKITEGELLNIIKDRRPGEQLDLHESLLEDMDLSGWDLHNINFNKSDIRNVNLDKANMAYLKADNAFFGGSSLRGTDLSGAYLHSADLRGCDMTGADIRGADMFASALEHTVLTDVKTDDKTKYFHLYCPEKGPFIGWKVCFGRRIVQLLVPEDARRISGTTNEVKCDKAKVLTIKSVDYRESYKEAHSYVDENFVYRAGEMVYAENFNPDRFLDSAGGIHIWLTREEAIAYLG</sequence>
<reference evidence="1" key="2">
    <citation type="submission" date="2013-06" db="EMBL/GenBank/DDBJ databases">
        <title>Draft genome sequence of Clostridium hylemonae (DSM 15053).</title>
        <authorList>
            <person name="Sudarsanam P."/>
            <person name="Ley R."/>
            <person name="Guruge J."/>
            <person name="Turnbaugh P.J."/>
            <person name="Mahowald M."/>
            <person name="Liep D."/>
            <person name="Gordon J."/>
        </authorList>
    </citation>
    <scope>NUCLEOTIDE SEQUENCE</scope>
    <source>
        <strain evidence="1">DSM 15053</strain>
    </source>
</reference>
<dbReference type="AlphaFoldDB" id="C0C4Q4"/>
<dbReference type="Pfam" id="PF00805">
    <property type="entry name" value="Pentapeptide"/>
    <property type="match status" value="2"/>
</dbReference>
<dbReference type="InterPro" id="IPR051082">
    <property type="entry name" value="Pentapeptide-BTB/POZ_domain"/>
</dbReference>
<proteinExistence type="predicted"/>
<dbReference type="HOGENOM" id="CLU_088939_0_0_9"/>
<dbReference type="InterPro" id="IPR043919">
    <property type="entry name" value="DUF5758"/>
</dbReference>
<evidence type="ECO:0000313" key="2">
    <source>
        <dbReference type="Proteomes" id="UP000004893"/>
    </source>
</evidence>
<name>C0C4Q4_9FIRM</name>
<accession>C0C4Q4</accession>
<dbReference type="Gene3D" id="2.160.20.80">
    <property type="entry name" value="E3 ubiquitin-protein ligase SopA"/>
    <property type="match status" value="1"/>
</dbReference>
<dbReference type="STRING" id="553973.CLOHYLEM_07070"/>
<evidence type="ECO:0000313" key="1">
    <source>
        <dbReference type="EMBL" id="EEG73047.1"/>
    </source>
</evidence>
<keyword evidence="2" id="KW-1185">Reference proteome</keyword>